<dbReference type="RefSeq" id="XP_014146234.1">
    <property type="nucleotide sequence ID" value="XM_014290759.1"/>
</dbReference>
<dbReference type="GeneID" id="25915617"/>
<dbReference type="EMBL" id="KQ247234">
    <property type="protein sequence ID" value="KNC72332.1"/>
    <property type="molecule type" value="Genomic_DNA"/>
</dbReference>
<evidence type="ECO:0000313" key="2">
    <source>
        <dbReference type="EMBL" id="KNC72332.1"/>
    </source>
</evidence>
<sequence length="86" mass="9635">MMASLFRVPILGRISSWVGHFPVHFKAGDSDVVDRGLQGVVMEQVHEYVESGGGLCFYPEGGINKSPYTMRNWRRGALRVAERHGM</sequence>
<dbReference type="SUPFAM" id="SSF69593">
    <property type="entry name" value="Glycerol-3-phosphate (1)-acyltransferase"/>
    <property type="match status" value="1"/>
</dbReference>
<accession>A0A0L0F6G7</accession>
<dbReference type="Pfam" id="PF01553">
    <property type="entry name" value="Acyltransferase"/>
    <property type="match status" value="1"/>
</dbReference>
<feature type="domain" description="Phospholipid/glycerol acyltransferase" evidence="1">
    <location>
        <begin position="3"/>
        <end position="84"/>
    </location>
</feature>
<evidence type="ECO:0000259" key="1">
    <source>
        <dbReference type="Pfam" id="PF01553"/>
    </source>
</evidence>
<dbReference type="AlphaFoldDB" id="A0A0L0F6G7"/>
<organism evidence="2 3">
    <name type="scientific">Sphaeroforma arctica JP610</name>
    <dbReference type="NCBI Taxonomy" id="667725"/>
    <lineage>
        <taxon>Eukaryota</taxon>
        <taxon>Ichthyosporea</taxon>
        <taxon>Ichthyophonida</taxon>
        <taxon>Sphaeroforma</taxon>
    </lineage>
</organism>
<keyword evidence="3" id="KW-1185">Reference proteome</keyword>
<dbReference type="GO" id="GO:0016746">
    <property type="term" value="F:acyltransferase activity"/>
    <property type="evidence" value="ECO:0007669"/>
    <property type="project" value="InterPro"/>
</dbReference>
<evidence type="ECO:0000313" key="3">
    <source>
        <dbReference type="Proteomes" id="UP000054560"/>
    </source>
</evidence>
<feature type="non-terminal residue" evidence="2">
    <location>
        <position position="86"/>
    </location>
</feature>
<dbReference type="InterPro" id="IPR002123">
    <property type="entry name" value="Plipid/glycerol_acylTrfase"/>
</dbReference>
<protein>
    <recommendedName>
        <fullName evidence="1">Phospholipid/glycerol acyltransferase domain-containing protein</fullName>
    </recommendedName>
</protein>
<gene>
    <name evidence="2" type="ORF">SARC_15113</name>
</gene>
<dbReference type="OrthoDB" id="431951at2759"/>
<dbReference type="Proteomes" id="UP000054560">
    <property type="component" value="Unassembled WGS sequence"/>
</dbReference>
<reference evidence="2 3" key="1">
    <citation type="submission" date="2011-02" db="EMBL/GenBank/DDBJ databases">
        <title>The Genome Sequence of Sphaeroforma arctica JP610.</title>
        <authorList>
            <consortium name="The Broad Institute Genome Sequencing Platform"/>
            <person name="Russ C."/>
            <person name="Cuomo C."/>
            <person name="Young S.K."/>
            <person name="Zeng Q."/>
            <person name="Gargeya S."/>
            <person name="Alvarado L."/>
            <person name="Berlin A."/>
            <person name="Chapman S.B."/>
            <person name="Chen Z."/>
            <person name="Freedman E."/>
            <person name="Gellesch M."/>
            <person name="Goldberg J."/>
            <person name="Griggs A."/>
            <person name="Gujja S."/>
            <person name="Heilman E."/>
            <person name="Heiman D."/>
            <person name="Howarth C."/>
            <person name="Mehta T."/>
            <person name="Neiman D."/>
            <person name="Pearson M."/>
            <person name="Roberts A."/>
            <person name="Saif S."/>
            <person name="Shea T."/>
            <person name="Shenoy N."/>
            <person name="Sisk P."/>
            <person name="Stolte C."/>
            <person name="Sykes S."/>
            <person name="White J."/>
            <person name="Yandava C."/>
            <person name="Burger G."/>
            <person name="Gray M.W."/>
            <person name="Holland P.W.H."/>
            <person name="King N."/>
            <person name="Lang F.B.F."/>
            <person name="Roger A.J."/>
            <person name="Ruiz-Trillo I."/>
            <person name="Haas B."/>
            <person name="Nusbaum C."/>
            <person name="Birren B."/>
        </authorList>
    </citation>
    <scope>NUCLEOTIDE SEQUENCE [LARGE SCALE GENOMIC DNA]</scope>
    <source>
        <strain evidence="2 3">JP610</strain>
    </source>
</reference>
<name>A0A0L0F6G7_9EUKA</name>
<proteinExistence type="predicted"/>